<evidence type="ECO:0000259" key="6">
    <source>
        <dbReference type="PROSITE" id="PS51790"/>
    </source>
</evidence>
<dbReference type="GeneTree" id="ENSGT00940000161673"/>
<dbReference type="InterPro" id="IPR028427">
    <property type="entry name" value="Met_Sox_Rdtase_MsrB"/>
</dbReference>
<feature type="region of interest" description="Disordered" evidence="5">
    <location>
        <begin position="241"/>
        <end position="261"/>
    </location>
</feature>
<gene>
    <name evidence="7" type="primary">MSRB2</name>
</gene>
<organism evidence="7 8">
    <name type="scientific">Ornithorhynchus anatinus</name>
    <name type="common">Duckbill platypus</name>
    <dbReference type="NCBI Taxonomy" id="9258"/>
    <lineage>
        <taxon>Eukaryota</taxon>
        <taxon>Metazoa</taxon>
        <taxon>Chordata</taxon>
        <taxon>Craniata</taxon>
        <taxon>Vertebrata</taxon>
        <taxon>Euteleostomi</taxon>
        <taxon>Mammalia</taxon>
        <taxon>Monotremata</taxon>
        <taxon>Ornithorhynchidae</taxon>
        <taxon>Ornithorhynchus</taxon>
    </lineage>
</organism>
<keyword evidence="3" id="KW-0560">Oxidoreductase</keyword>
<dbReference type="GO" id="GO:0033743">
    <property type="term" value="F:peptide-methionine (R)-S-oxide reductase activity"/>
    <property type="evidence" value="ECO:0000318"/>
    <property type="project" value="GO_Central"/>
</dbReference>
<proteinExistence type="inferred from homology"/>
<name>A0A6I8NZM8_ORNAN</name>
<dbReference type="Ensembl" id="ENSOANT00000068800.1">
    <property type="protein sequence ID" value="ENSOANP00000046317.1"/>
    <property type="gene ID" value="ENSOANG00000005693.2"/>
</dbReference>
<evidence type="ECO:0000313" key="7">
    <source>
        <dbReference type="Ensembl" id="ENSOANP00000046317.1"/>
    </source>
</evidence>
<dbReference type="GO" id="GO:0005737">
    <property type="term" value="C:cytoplasm"/>
    <property type="evidence" value="ECO:0000318"/>
    <property type="project" value="GO_Central"/>
</dbReference>
<dbReference type="FunCoup" id="A0A6I8NZM8">
    <property type="interactions" value="758"/>
</dbReference>
<comment type="similarity">
    <text evidence="1">Belongs to the MsrB Met sulfoxide reductase family.</text>
</comment>
<reference evidence="7" key="1">
    <citation type="submission" date="2025-08" db="UniProtKB">
        <authorList>
            <consortium name="Ensembl"/>
        </authorList>
    </citation>
    <scope>IDENTIFICATION</scope>
    <source>
        <strain evidence="7">Glennie</strain>
    </source>
</reference>
<evidence type="ECO:0000313" key="8">
    <source>
        <dbReference type="Proteomes" id="UP000002279"/>
    </source>
</evidence>
<dbReference type="EC" id="1.8.4.14" evidence="2"/>
<sequence length="261" mass="28445">MRGRHTGPHFKIPPRFSAGKWGIRAPHRRRRLRALRGLPGAWRARGRGSWAGRARGRGARAGGAGARASGGMLARVLRAGWGRAGGRASLTRPRAGRSAADTCFLTQHKSTTDWKKKLTPEQYCVTRGKGTEPPFSGIHLNNTERGMYHCLCCDMPLFSSEKKFCSGTGWPSFLEAHGTQGTDESQTGILRRPDHSLGLARTEVVCKRVRFLRICSERAGLGGLLPTAVSVSWGLDLSKGHRPRRSRAMGSGGEEAWEGPP</sequence>
<dbReference type="Proteomes" id="UP000002279">
    <property type="component" value="Unplaced"/>
</dbReference>
<dbReference type="InterPro" id="IPR011057">
    <property type="entry name" value="Mss4-like_sf"/>
</dbReference>
<dbReference type="AlphaFoldDB" id="A0A6I8NZM8"/>
<dbReference type="GO" id="GO:0030091">
    <property type="term" value="P:protein repair"/>
    <property type="evidence" value="ECO:0007669"/>
    <property type="project" value="InterPro"/>
</dbReference>
<dbReference type="PANTHER" id="PTHR10173">
    <property type="entry name" value="METHIONINE SULFOXIDE REDUCTASE"/>
    <property type="match status" value="1"/>
</dbReference>
<dbReference type="GO" id="GO:0006979">
    <property type="term" value="P:response to oxidative stress"/>
    <property type="evidence" value="ECO:0007669"/>
    <property type="project" value="InterPro"/>
</dbReference>
<dbReference type="Pfam" id="PF01641">
    <property type="entry name" value="SelR"/>
    <property type="match status" value="1"/>
</dbReference>
<evidence type="ECO:0000256" key="1">
    <source>
        <dbReference type="ARBA" id="ARBA00007174"/>
    </source>
</evidence>
<dbReference type="InterPro" id="IPR002579">
    <property type="entry name" value="Met_Sox_Rdtase_MsrB_dom"/>
</dbReference>
<reference evidence="7" key="2">
    <citation type="submission" date="2025-09" db="UniProtKB">
        <authorList>
            <consortium name="Ensembl"/>
        </authorList>
    </citation>
    <scope>IDENTIFICATION</scope>
    <source>
        <strain evidence="7">Glennie</strain>
    </source>
</reference>
<dbReference type="Bgee" id="ENSOANG00000005693">
    <property type="expression patterns" value="Expressed in heart and 7 other cell types or tissues"/>
</dbReference>
<dbReference type="PANTHER" id="PTHR10173:SF37">
    <property type="entry name" value="METHIONINE-R-SULFOXIDE REDUCTASE B2, MITOCHONDRIAL"/>
    <property type="match status" value="1"/>
</dbReference>
<accession>A0A6I8NZM8</accession>
<dbReference type="Gene3D" id="2.170.150.20">
    <property type="entry name" value="Peptide methionine sulfoxide reductase"/>
    <property type="match status" value="1"/>
</dbReference>
<protein>
    <recommendedName>
        <fullName evidence="2">L-methionine (R)-S-oxide reductase</fullName>
        <ecNumber evidence="2">1.8.4.14</ecNumber>
    </recommendedName>
</protein>
<comment type="catalytic activity">
    <reaction evidence="4">
        <text>[thioredoxin]-disulfide + L-methionine + H2O = L-methionine (R)-S-oxide + [thioredoxin]-dithiol</text>
        <dbReference type="Rhea" id="RHEA:21260"/>
        <dbReference type="Rhea" id="RHEA-COMP:10698"/>
        <dbReference type="Rhea" id="RHEA-COMP:10700"/>
        <dbReference type="ChEBI" id="CHEBI:15377"/>
        <dbReference type="ChEBI" id="CHEBI:29950"/>
        <dbReference type="ChEBI" id="CHEBI:50058"/>
        <dbReference type="ChEBI" id="CHEBI:57844"/>
        <dbReference type="ChEBI" id="CHEBI:58773"/>
        <dbReference type="EC" id="1.8.4.14"/>
    </reaction>
</comment>
<evidence type="ECO:0000256" key="5">
    <source>
        <dbReference type="SAM" id="MobiDB-lite"/>
    </source>
</evidence>
<dbReference type="GO" id="GO:0033745">
    <property type="term" value="F:L-methionine-(R)-S-oxide reductase activity"/>
    <property type="evidence" value="ECO:0007669"/>
    <property type="project" value="UniProtKB-EC"/>
</dbReference>
<keyword evidence="8" id="KW-1185">Reference proteome</keyword>
<evidence type="ECO:0000256" key="3">
    <source>
        <dbReference type="ARBA" id="ARBA00023002"/>
    </source>
</evidence>
<evidence type="ECO:0000256" key="2">
    <source>
        <dbReference type="ARBA" id="ARBA00012498"/>
    </source>
</evidence>
<dbReference type="PROSITE" id="PS51790">
    <property type="entry name" value="MSRB"/>
    <property type="match status" value="1"/>
</dbReference>
<dbReference type="SUPFAM" id="SSF51316">
    <property type="entry name" value="Mss4-like"/>
    <property type="match status" value="1"/>
</dbReference>
<feature type="domain" description="MsrB" evidence="6">
    <location>
        <begin position="111"/>
        <end position="208"/>
    </location>
</feature>
<evidence type="ECO:0000256" key="4">
    <source>
        <dbReference type="ARBA" id="ARBA00049261"/>
    </source>
</evidence>
<dbReference type="InParanoid" id="A0A6I8NZM8"/>